<evidence type="ECO:0000313" key="3">
    <source>
        <dbReference type="EMBL" id="KAK6178284.1"/>
    </source>
</evidence>
<evidence type="ECO:0000313" key="4">
    <source>
        <dbReference type="Proteomes" id="UP001347796"/>
    </source>
</evidence>
<feature type="domain" description="CCHC-type" evidence="2">
    <location>
        <begin position="180"/>
        <end position="196"/>
    </location>
</feature>
<dbReference type="InterPro" id="IPR001878">
    <property type="entry name" value="Znf_CCHC"/>
</dbReference>
<accession>A0AAN8JMF1</accession>
<dbReference type="EMBL" id="JAZGQO010000009">
    <property type="protein sequence ID" value="KAK6178284.1"/>
    <property type="molecule type" value="Genomic_DNA"/>
</dbReference>
<dbReference type="Gene3D" id="4.10.60.10">
    <property type="entry name" value="Zinc finger, CCHC-type"/>
    <property type="match status" value="1"/>
</dbReference>
<name>A0AAN8JMF1_PATCE</name>
<evidence type="ECO:0000256" key="1">
    <source>
        <dbReference type="SAM" id="MobiDB-lite"/>
    </source>
</evidence>
<proteinExistence type="predicted"/>
<dbReference type="InterPro" id="IPR036875">
    <property type="entry name" value="Znf_CCHC_sf"/>
</dbReference>
<reference evidence="3 4" key="1">
    <citation type="submission" date="2024-01" db="EMBL/GenBank/DDBJ databases">
        <title>The genome of the rayed Mediterranean limpet Patella caerulea (Linnaeus, 1758).</title>
        <authorList>
            <person name="Anh-Thu Weber A."/>
            <person name="Halstead-Nussloch G."/>
        </authorList>
    </citation>
    <scope>NUCLEOTIDE SEQUENCE [LARGE SCALE GENOMIC DNA]</scope>
    <source>
        <strain evidence="3">AATW-2023a</strain>
        <tissue evidence="3">Whole specimen</tissue>
    </source>
</reference>
<dbReference type="SMART" id="SM00343">
    <property type="entry name" value="ZnF_C2HC"/>
    <property type="match status" value="2"/>
</dbReference>
<evidence type="ECO:0000259" key="2">
    <source>
        <dbReference type="SMART" id="SM00343"/>
    </source>
</evidence>
<dbReference type="GO" id="GO:0003676">
    <property type="term" value="F:nucleic acid binding"/>
    <property type="evidence" value="ECO:0007669"/>
    <property type="project" value="InterPro"/>
</dbReference>
<feature type="region of interest" description="Disordered" evidence="1">
    <location>
        <begin position="348"/>
        <end position="391"/>
    </location>
</feature>
<dbReference type="GO" id="GO:0008270">
    <property type="term" value="F:zinc ion binding"/>
    <property type="evidence" value="ECO:0007669"/>
    <property type="project" value="InterPro"/>
</dbReference>
<feature type="domain" description="CCHC-type" evidence="2">
    <location>
        <begin position="162"/>
        <end position="178"/>
    </location>
</feature>
<protein>
    <recommendedName>
        <fullName evidence="2">CCHC-type domain-containing protein</fullName>
    </recommendedName>
</protein>
<feature type="compositionally biased region" description="Polar residues" evidence="1">
    <location>
        <begin position="351"/>
        <end position="360"/>
    </location>
</feature>
<keyword evidence="4" id="KW-1185">Reference proteome</keyword>
<feature type="region of interest" description="Disordered" evidence="1">
    <location>
        <begin position="222"/>
        <end position="242"/>
    </location>
</feature>
<gene>
    <name evidence="3" type="ORF">SNE40_013087</name>
</gene>
<sequence>MSSIKECTIRIDSEEKFNVGELIDEIENVIGLMSICACVPMNGCYEVSFVDVSKMGLLDNSEITIKGKMIKYSVIGSKIRIVSFMHIPHYVDDSEIYEKLEVWGVNPKSEIRRRFFQHGDRKIPDGTRYLKVQFPPTISSLPYATKFDGRSFNIKHDNQTRVCFQCLSKDHEVRDCPNNTCHRCDQPGHHRINCSQSLCENCDLYSWKCKCIRLPQEDNQNTNSNNMESQQHENTDDQQGIPIMDDQDVQSERGDIEDHVNIEESINRESKLVVQEKEEDVNIKPSENRESKEAGLEKGKDVFEEIPSVNTESDAEGAYQIYHHRRQTRQQYQLTLFNKPASRIRLEEITKNSGNLSSGQAREKKNKRMLSTSAQDSSSKRTLSPTYVSPK</sequence>
<organism evidence="3 4">
    <name type="scientific">Patella caerulea</name>
    <name type="common">Rayed Mediterranean limpet</name>
    <dbReference type="NCBI Taxonomy" id="87958"/>
    <lineage>
        <taxon>Eukaryota</taxon>
        <taxon>Metazoa</taxon>
        <taxon>Spiralia</taxon>
        <taxon>Lophotrochozoa</taxon>
        <taxon>Mollusca</taxon>
        <taxon>Gastropoda</taxon>
        <taxon>Patellogastropoda</taxon>
        <taxon>Patelloidea</taxon>
        <taxon>Patellidae</taxon>
        <taxon>Patella</taxon>
    </lineage>
</organism>
<dbReference type="SUPFAM" id="SSF57756">
    <property type="entry name" value="Retrovirus zinc finger-like domains"/>
    <property type="match status" value="1"/>
</dbReference>
<dbReference type="AlphaFoldDB" id="A0AAN8JMF1"/>
<feature type="compositionally biased region" description="Polar residues" evidence="1">
    <location>
        <begin position="369"/>
        <end position="391"/>
    </location>
</feature>
<comment type="caution">
    <text evidence="3">The sequence shown here is derived from an EMBL/GenBank/DDBJ whole genome shotgun (WGS) entry which is preliminary data.</text>
</comment>
<feature type="region of interest" description="Disordered" evidence="1">
    <location>
        <begin position="277"/>
        <end position="300"/>
    </location>
</feature>
<dbReference type="Proteomes" id="UP001347796">
    <property type="component" value="Unassembled WGS sequence"/>
</dbReference>